<dbReference type="EMBL" id="RKLR01000010">
    <property type="protein sequence ID" value="MBX0325065.1"/>
    <property type="molecule type" value="Genomic_DNA"/>
</dbReference>
<name>A0AAW4PX17_9EURY</name>
<comment type="caution">
    <text evidence="2">The sequence shown here is derived from an EMBL/GenBank/DDBJ whole genome shotgun (WGS) entry which is preliminary data.</text>
</comment>
<proteinExistence type="predicted"/>
<dbReference type="AlphaFoldDB" id="A0AAW4PX17"/>
<evidence type="ECO:0000313" key="2">
    <source>
        <dbReference type="EMBL" id="MBX0325065.1"/>
    </source>
</evidence>
<organism evidence="2 3">
    <name type="scientific">Haloarcula rubra</name>
    <dbReference type="NCBI Taxonomy" id="2487747"/>
    <lineage>
        <taxon>Archaea</taxon>
        <taxon>Methanobacteriati</taxon>
        <taxon>Methanobacteriota</taxon>
        <taxon>Stenosarchaea group</taxon>
        <taxon>Halobacteria</taxon>
        <taxon>Halobacteriales</taxon>
        <taxon>Haloarculaceae</taxon>
        <taxon>Haloarcula</taxon>
    </lineage>
</organism>
<evidence type="ECO:0000313" key="3">
    <source>
        <dbReference type="Proteomes" id="UP001430377"/>
    </source>
</evidence>
<dbReference type="RefSeq" id="WP_220619934.1">
    <property type="nucleotide sequence ID" value="NZ_RKLR01000010.1"/>
</dbReference>
<dbReference type="Proteomes" id="UP001430377">
    <property type="component" value="Unassembled WGS sequence"/>
</dbReference>
<keyword evidence="3" id="KW-1185">Reference proteome</keyword>
<accession>A0AAW4PX17</accession>
<protein>
    <recommendedName>
        <fullName evidence="1">DUF8113 domain-containing protein</fullName>
    </recommendedName>
</protein>
<reference evidence="2 3" key="1">
    <citation type="submission" date="2021-06" db="EMBL/GenBank/DDBJ databases">
        <title>Halomicroarcula sp. a new haloarchaeum isolated from saline soil.</title>
        <authorList>
            <person name="Duran-Viseras A."/>
            <person name="Sanchez-Porro C."/>
            <person name="Ventosa A."/>
        </authorList>
    </citation>
    <scope>NUCLEOTIDE SEQUENCE [LARGE SCALE GENOMIC DNA]</scope>
    <source>
        <strain evidence="2 3">F13</strain>
    </source>
</reference>
<dbReference type="InterPro" id="IPR058426">
    <property type="entry name" value="DUF8113"/>
</dbReference>
<feature type="domain" description="DUF8113" evidence="1">
    <location>
        <begin position="2"/>
        <end position="89"/>
    </location>
</feature>
<sequence>MTNPQFETVKTDAAAAITEDDLHSVYAGLVHEDGRHEYYFGNDTESAEELREAAAVQLGMLVRVLADRSDSSVAEITDLAAERAENMELR</sequence>
<gene>
    <name evidence="2" type="ORF">EGH21_18715</name>
</gene>
<dbReference type="Pfam" id="PF26418">
    <property type="entry name" value="DUF8113"/>
    <property type="match status" value="1"/>
</dbReference>
<evidence type="ECO:0000259" key="1">
    <source>
        <dbReference type="Pfam" id="PF26418"/>
    </source>
</evidence>